<dbReference type="GO" id="GO:0005886">
    <property type="term" value="C:plasma membrane"/>
    <property type="evidence" value="ECO:0007669"/>
    <property type="project" value="UniProtKB-SubCell"/>
</dbReference>
<dbReference type="EMBL" id="AXZF01000101">
    <property type="protein sequence ID" value="ERT67881.1"/>
    <property type="molecule type" value="Genomic_DNA"/>
</dbReference>
<protein>
    <submittedName>
        <fullName evidence="11">Putative Na+/H+ antiporter NhaC</fullName>
    </submittedName>
</protein>
<keyword evidence="12" id="KW-1185">Reference proteome</keyword>
<dbReference type="AlphaFoldDB" id="U7V8P7"/>
<reference evidence="11 12" key="1">
    <citation type="submission" date="2013-08" db="EMBL/GenBank/DDBJ databases">
        <authorList>
            <person name="Weinstock G."/>
            <person name="Sodergren E."/>
            <person name="Wylie T."/>
            <person name="Fulton L."/>
            <person name="Fulton R."/>
            <person name="Fronick C."/>
            <person name="O'Laughlin M."/>
            <person name="Godfrey J."/>
            <person name="Miner T."/>
            <person name="Herter B."/>
            <person name="Appelbaum E."/>
            <person name="Cordes M."/>
            <person name="Lek S."/>
            <person name="Wollam A."/>
            <person name="Pepin K.H."/>
            <person name="Palsikar V.B."/>
            <person name="Mitreva M."/>
            <person name="Wilson R.K."/>
        </authorList>
    </citation>
    <scope>NUCLEOTIDE SEQUENCE [LARGE SCALE GENOMIC DNA]</scope>
    <source>
        <strain evidence="11 12">ATCC BAA-474</strain>
    </source>
</reference>
<dbReference type="Pfam" id="PF03553">
    <property type="entry name" value="Na_H_antiporter"/>
    <property type="match status" value="1"/>
</dbReference>
<dbReference type="PATRIC" id="fig|1319815.3.peg.2120"/>
<feature type="transmembrane region" description="Helical" evidence="9">
    <location>
        <begin position="411"/>
        <end position="430"/>
    </location>
</feature>
<dbReference type="PANTHER" id="PTHR33451">
    <property type="entry name" value="MALATE-2H(+)/NA(+)-LACTATE ANTIPORTER"/>
    <property type="match status" value="1"/>
</dbReference>
<evidence type="ECO:0000256" key="5">
    <source>
        <dbReference type="ARBA" id="ARBA00022692"/>
    </source>
</evidence>
<evidence type="ECO:0000256" key="8">
    <source>
        <dbReference type="ARBA" id="ARBA00038435"/>
    </source>
</evidence>
<proteinExistence type="inferred from homology"/>
<evidence type="ECO:0000259" key="10">
    <source>
        <dbReference type="Pfam" id="PF03553"/>
    </source>
</evidence>
<evidence type="ECO:0000313" key="12">
    <source>
        <dbReference type="Proteomes" id="UP000017081"/>
    </source>
</evidence>
<organism evidence="11 12">
    <name type="scientific">Cetobacterium somerae ATCC BAA-474</name>
    <dbReference type="NCBI Taxonomy" id="1319815"/>
    <lineage>
        <taxon>Bacteria</taxon>
        <taxon>Fusobacteriati</taxon>
        <taxon>Fusobacteriota</taxon>
        <taxon>Fusobacteriia</taxon>
        <taxon>Fusobacteriales</taxon>
        <taxon>Fusobacteriaceae</taxon>
        <taxon>Cetobacterium</taxon>
    </lineage>
</organism>
<keyword evidence="6 9" id="KW-1133">Transmembrane helix</keyword>
<keyword evidence="5 9" id="KW-0812">Transmembrane</keyword>
<feature type="transmembrane region" description="Helical" evidence="9">
    <location>
        <begin position="177"/>
        <end position="196"/>
    </location>
</feature>
<dbReference type="RefSeq" id="WP_023051735.1">
    <property type="nucleotide sequence ID" value="NZ_CP173062.2"/>
</dbReference>
<dbReference type="InterPro" id="IPR018461">
    <property type="entry name" value="Na/H_Antiport_NhaC-like_C"/>
</dbReference>
<evidence type="ECO:0000256" key="6">
    <source>
        <dbReference type="ARBA" id="ARBA00022989"/>
    </source>
</evidence>
<feature type="transmembrane region" description="Helical" evidence="9">
    <location>
        <begin position="331"/>
        <end position="357"/>
    </location>
</feature>
<feature type="transmembrane region" description="Helical" evidence="9">
    <location>
        <begin position="58"/>
        <end position="88"/>
    </location>
</feature>
<feature type="transmembrane region" description="Helical" evidence="9">
    <location>
        <begin position="128"/>
        <end position="149"/>
    </location>
</feature>
<evidence type="ECO:0000256" key="3">
    <source>
        <dbReference type="ARBA" id="ARBA00022449"/>
    </source>
</evidence>
<accession>U7V8P7</accession>
<feature type="transmembrane region" description="Helical" evidence="9">
    <location>
        <begin position="291"/>
        <end position="311"/>
    </location>
</feature>
<keyword evidence="3" id="KW-0050">Antiport</keyword>
<feature type="transmembrane region" description="Helical" evidence="9">
    <location>
        <begin position="242"/>
        <end position="258"/>
    </location>
</feature>
<evidence type="ECO:0000256" key="2">
    <source>
        <dbReference type="ARBA" id="ARBA00022448"/>
    </source>
</evidence>
<dbReference type="STRING" id="1319815.HMPREF0202_02203"/>
<dbReference type="GO" id="GO:0015297">
    <property type="term" value="F:antiporter activity"/>
    <property type="evidence" value="ECO:0007669"/>
    <property type="project" value="UniProtKB-KW"/>
</dbReference>
<evidence type="ECO:0000256" key="7">
    <source>
        <dbReference type="ARBA" id="ARBA00023136"/>
    </source>
</evidence>
<evidence type="ECO:0000313" key="11">
    <source>
        <dbReference type="EMBL" id="ERT67881.1"/>
    </source>
</evidence>
<comment type="caution">
    <text evidence="11">The sequence shown here is derived from an EMBL/GenBank/DDBJ whole genome shotgun (WGS) entry which is preliminary data.</text>
</comment>
<feature type="domain" description="Na+/H+ antiporter NhaC-like C-terminal" evidence="10">
    <location>
        <begin position="146"/>
        <end position="428"/>
    </location>
</feature>
<keyword evidence="7 9" id="KW-0472">Membrane</keyword>
<evidence type="ECO:0000256" key="1">
    <source>
        <dbReference type="ARBA" id="ARBA00004651"/>
    </source>
</evidence>
<evidence type="ECO:0000256" key="4">
    <source>
        <dbReference type="ARBA" id="ARBA00022475"/>
    </source>
</evidence>
<dbReference type="PANTHER" id="PTHR33451:SF3">
    <property type="entry name" value="MALATE-2H(+)_NA(+)-LACTATE ANTIPORTER"/>
    <property type="match status" value="1"/>
</dbReference>
<dbReference type="eggNOG" id="COG1757">
    <property type="taxonomic scope" value="Bacteria"/>
</dbReference>
<dbReference type="Proteomes" id="UP000017081">
    <property type="component" value="Unassembled WGS sequence"/>
</dbReference>
<comment type="similarity">
    <text evidence="8">Belongs to the NhaC Na(+)/H(+) (TC 2.A.35) antiporter family.</text>
</comment>
<evidence type="ECO:0000256" key="9">
    <source>
        <dbReference type="SAM" id="Phobius"/>
    </source>
</evidence>
<feature type="transmembrane region" description="Helical" evidence="9">
    <location>
        <begin position="6"/>
        <end position="37"/>
    </location>
</feature>
<gene>
    <name evidence="11" type="ORF">HMPREF0202_02203</name>
</gene>
<dbReference type="InterPro" id="IPR052180">
    <property type="entry name" value="NhaC_Na-H+_Antiporter"/>
</dbReference>
<name>U7V8P7_9FUSO</name>
<keyword evidence="4" id="KW-1003">Cell membrane</keyword>
<keyword evidence="2" id="KW-0813">Transport</keyword>
<sequence>MIHTIFIIIAILYSFKVQSILLIILSLIFLGIFIFSVKKFKTLKNTLDIAITGTKKSYLLVFIFALLGALSASWFISGTIPALIYYGIKIINPNYFYVFSFLITSLFSFLIGSSFGTVGTIGLVMVSLARGVGLDIYIVAGSIISGAYFGDRGSPMSSSANFVSILTETEIYSNVKGMFKASILPYLITLSLYFYLGRNIESKFIENNILTLLNQNFYLDFLVFIPMIYLVIMCLLKKNIRHTILVSIFLSLIIGWFLQNYEDRNFIKVLIYGFKLPIENELYNVIRGGGIFSMGTAMVMALLSCGLVNIVDKLGILKLVSEKIGVVKSEWKIYLYTIVVAILTAAISCSQSTSILLTSQIMKKIYKKNGFTKELLALDIENSSVVLSSLIPWNIAITVPALMLDISAVKIIPYSLYLFILPMIVMILKIKKLSQ</sequence>
<feature type="transmembrane region" description="Helical" evidence="9">
    <location>
        <begin position="94"/>
        <end position="116"/>
    </location>
</feature>
<comment type="subcellular location">
    <subcellularLocation>
        <location evidence="1">Cell membrane</location>
        <topology evidence="1">Multi-pass membrane protein</topology>
    </subcellularLocation>
</comment>
<dbReference type="HOGENOM" id="CLU_033405_2_0_0"/>
<feature type="transmembrane region" description="Helical" evidence="9">
    <location>
        <begin position="217"/>
        <end position="236"/>
    </location>
</feature>